<dbReference type="Gene3D" id="2.10.70.10">
    <property type="entry name" value="Complement Module, domain 1"/>
    <property type="match status" value="2"/>
</dbReference>
<dbReference type="InterPro" id="IPR035976">
    <property type="entry name" value="Sushi/SCR/CCP_sf"/>
</dbReference>
<comment type="caution">
    <text evidence="4">The sequence shown here is derived from an EMBL/GenBank/DDBJ whole genome shotgun (WGS) entry which is preliminary data.</text>
</comment>
<feature type="domain" description="Sushi" evidence="3">
    <location>
        <begin position="28"/>
        <end position="85"/>
    </location>
</feature>
<keyword evidence="2" id="KW-0768">Sushi</keyword>
<keyword evidence="5" id="KW-1185">Reference proteome</keyword>
<feature type="disulfide bond" evidence="2">
    <location>
        <begin position="289"/>
        <end position="316"/>
    </location>
</feature>
<feature type="non-terminal residue" evidence="4">
    <location>
        <position position="1"/>
    </location>
</feature>
<accession>A0A0L7LJT4</accession>
<sequence length="318" mass="35262">VKFPGLIGPLNERLICKIKCIDGNWVGPLCSTTPTNHNFQKETSFPHGATIVSRCIHFGLYKLKGDGVMRCENGEWMPGFPECLSVTVTDTRAPLRMGRRTRSTLKLLYSAQEYCNMHFLYGECGGNASAAAALYRERYPNARHPDYRVFIRVHSCYLEGRIPGRGLGGTSEGRPQLIDAQDIVLNKVAEDSTISVRDIARREGIAKSTVHRILKRRKFHPYHVTRVQTLQPRDFAARGLTYASTARVLVSGTQHTSAASPDSISAASQCSRAWAMYNSSFGGRAVFQCSWGYRLVGAPGLECESDGRWSGEAPLCIR</sequence>
<dbReference type="Pfam" id="PF00084">
    <property type="entry name" value="Sushi"/>
    <property type="match status" value="2"/>
</dbReference>
<dbReference type="Pfam" id="PF13412">
    <property type="entry name" value="HTH_24"/>
    <property type="match status" value="1"/>
</dbReference>
<dbReference type="Proteomes" id="UP000037510">
    <property type="component" value="Unassembled WGS sequence"/>
</dbReference>
<dbReference type="PROSITE" id="PS50923">
    <property type="entry name" value="SUSHI"/>
    <property type="match status" value="2"/>
</dbReference>
<proteinExistence type="predicted"/>
<dbReference type="Pfam" id="PF16087">
    <property type="entry name" value="DUF4817"/>
    <property type="match status" value="1"/>
</dbReference>
<dbReference type="CDD" id="cd00033">
    <property type="entry name" value="CCP"/>
    <property type="match status" value="1"/>
</dbReference>
<dbReference type="PANTHER" id="PTHR47326:SF1">
    <property type="entry name" value="HTH PSQ-TYPE DOMAIN-CONTAINING PROTEIN"/>
    <property type="match status" value="1"/>
</dbReference>
<name>A0A0L7LJT4_OPEBR</name>
<evidence type="ECO:0000259" key="3">
    <source>
        <dbReference type="PROSITE" id="PS50923"/>
    </source>
</evidence>
<keyword evidence="1 2" id="KW-1015">Disulfide bond</keyword>
<protein>
    <submittedName>
        <fullName evidence="4">Hikaru genki</fullName>
    </submittedName>
</protein>
<dbReference type="SUPFAM" id="SSF57535">
    <property type="entry name" value="Complement control module/SCR domain"/>
    <property type="match status" value="2"/>
</dbReference>
<dbReference type="SMART" id="SM00032">
    <property type="entry name" value="CCP"/>
    <property type="match status" value="2"/>
</dbReference>
<evidence type="ECO:0000256" key="2">
    <source>
        <dbReference type="PROSITE-ProRule" id="PRU00302"/>
    </source>
</evidence>
<comment type="caution">
    <text evidence="2">Lacks conserved residue(s) required for the propagation of feature annotation.</text>
</comment>
<evidence type="ECO:0000313" key="5">
    <source>
        <dbReference type="Proteomes" id="UP000037510"/>
    </source>
</evidence>
<dbReference type="InterPro" id="IPR000436">
    <property type="entry name" value="Sushi_SCR_CCP_dom"/>
</dbReference>
<dbReference type="STRING" id="104452.A0A0L7LJT4"/>
<evidence type="ECO:0000313" key="4">
    <source>
        <dbReference type="EMBL" id="KOB75670.1"/>
    </source>
</evidence>
<reference evidence="4 5" key="1">
    <citation type="journal article" date="2015" name="Genome Biol. Evol.">
        <title>The genome of winter moth (Operophtera brumata) provides a genomic perspective on sexual dimorphism and phenology.</title>
        <authorList>
            <person name="Derks M.F."/>
            <person name="Smit S."/>
            <person name="Salis L."/>
            <person name="Schijlen E."/>
            <person name="Bossers A."/>
            <person name="Mateman C."/>
            <person name="Pijl A.S."/>
            <person name="de Ridder D."/>
            <person name="Groenen M.A."/>
            <person name="Visser M.E."/>
            <person name="Megens H.J."/>
        </authorList>
    </citation>
    <scope>NUCLEOTIDE SEQUENCE [LARGE SCALE GENOMIC DNA]</scope>
    <source>
        <strain evidence="4">WM2013NL</strain>
        <tissue evidence="4">Head and thorax</tissue>
    </source>
</reference>
<dbReference type="InterPro" id="IPR032135">
    <property type="entry name" value="DUF4817"/>
</dbReference>
<feature type="domain" description="Sushi" evidence="3">
    <location>
        <begin position="268"/>
        <end position="318"/>
    </location>
</feature>
<dbReference type="PANTHER" id="PTHR47326">
    <property type="entry name" value="TRANSPOSABLE ELEMENT TC3 TRANSPOSASE-LIKE PROTEIN"/>
    <property type="match status" value="1"/>
</dbReference>
<gene>
    <name evidence="4" type="ORF">OBRU01_07461</name>
</gene>
<organism evidence="4 5">
    <name type="scientific">Operophtera brumata</name>
    <name type="common">Winter moth</name>
    <name type="synonym">Phalaena brumata</name>
    <dbReference type="NCBI Taxonomy" id="104452"/>
    <lineage>
        <taxon>Eukaryota</taxon>
        <taxon>Metazoa</taxon>
        <taxon>Ecdysozoa</taxon>
        <taxon>Arthropoda</taxon>
        <taxon>Hexapoda</taxon>
        <taxon>Insecta</taxon>
        <taxon>Pterygota</taxon>
        <taxon>Neoptera</taxon>
        <taxon>Endopterygota</taxon>
        <taxon>Lepidoptera</taxon>
        <taxon>Glossata</taxon>
        <taxon>Ditrysia</taxon>
        <taxon>Geometroidea</taxon>
        <taxon>Geometridae</taxon>
        <taxon>Larentiinae</taxon>
        <taxon>Operophtera</taxon>
    </lineage>
</organism>
<dbReference type="EMBL" id="JTDY01000853">
    <property type="protein sequence ID" value="KOB75670.1"/>
    <property type="molecule type" value="Genomic_DNA"/>
</dbReference>
<evidence type="ECO:0000256" key="1">
    <source>
        <dbReference type="ARBA" id="ARBA00023157"/>
    </source>
</evidence>
<dbReference type="AlphaFoldDB" id="A0A0L7LJT4"/>